<comment type="caution">
    <text evidence="1">The sequence shown here is derived from an EMBL/GenBank/DDBJ whole genome shotgun (WGS) entry which is preliminary data.</text>
</comment>
<organism evidence="1 2">
    <name type="scientific">Oceanobacillus caeni</name>
    <dbReference type="NCBI Taxonomy" id="405946"/>
    <lineage>
        <taxon>Bacteria</taxon>
        <taxon>Bacillati</taxon>
        <taxon>Bacillota</taxon>
        <taxon>Bacilli</taxon>
        <taxon>Bacillales</taxon>
        <taxon>Bacillaceae</taxon>
        <taxon>Oceanobacillus</taxon>
    </lineage>
</organism>
<dbReference type="Proteomes" id="UP000037854">
    <property type="component" value="Unassembled WGS sequence"/>
</dbReference>
<dbReference type="EMBL" id="LGTK01000106">
    <property type="protein sequence ID" value="KPH69852.1"/>
    <property type="molecule type" value="Genomic_DNA"/>
</dbReference>
<name>A0ABR5MFR9_9BACI</name>
<reference evidence="1 2" key="1">
    <citation type="submission" date="2015-07" db="EMBL/GenBank/DDBJ databases">
        <title>High-quality draft genome sequence of Oceanobacillus caeni HM6, a bacillus isolated from a human feces.</title>
        <authorList>
            <person name="Kumar J."/>
            <person name="Verma M.K."/>
            <person name="Pandey R."/>
            <person name="Bhambi M."/>
            <person name="Chauhan N."/>
        </authorList>
    </citation>
    <scope>NUCLEOTIDE SEQUENCE [LARGE SCALE GENOMIC DNA]</scope>
    <source>
        <strain evidence="1 2">HM6</strain>
    </source>
</reference>
<proteinExistence type="predicted"/>
<keyword evidence="2" id="KW-1185">Reference proteome</keyword>
<accession>A0ABR5MFR9</accession>
<sequence>MVWESQSSESEWSNNACLGYAILGAKKLGYDDEQIEDLVRAIYREFDFKTVDEAKDTYNQSSY</sequence>
<evidence type="ECO:0000313" key="2">
    <source>
        <dbReference type="Proteomes" id="UP000037854"/>
    </source>
</evidence>
<protein>
    <submittedName>
        <fullName evidence="1">Uncharacterized protein</fullName>
    </submittedName>
</protein>
<evidence type="ECO:0000313" key="1">
    <source>
        <dbReference type="EMBL" id="KPH69852.1"/>
    </source>
</evidence>
<gene>
    <name evidence="1" type="ORF">AFL42_16905</name>
</gene>